<evidence type="ECO:0000256" key="1">
    <source>
        <dbReference type="ARBA" id="ARBA00010233"/>
    </source>
</evidence>
<protein>
    <submittedName>
        <fullName evidence="5">Carboxypeptidase</fullName>
    </submittedName>
</protein>
<comment type="similarity">
    <text evidence="1">Belongs to the peptidase S66 family.</text>
</comment>
<dbReference type="InterPro" id="IPR029062">
    <property type="entry name" value="Class_I_gatase-like"/>
</dbReference>
<evidence type="ECO:0000259" key="3">
    <source>
        <dbReference type="Pfam" id="PF02016"/>
    </source>
</evidence>
<keyword evidence="5" id="KW-0121">Carboxypeptidase</keyword>
<comment type="caution">
    <text evidence="5">The sequence shown here is derived from an EMBL/GenBank/DDBJ whole genome shotgun (WGS) entry which is preliminary data.</text>
</comment>
<dbReference type="InterPro" id="IPR040921">
    <property type="entry name" value="Peptidase_S66C"/>
</dbReference>
<dbReference type="InterPro" id="IPR027478">
    <property type="entry name" value="LdcA_N"/>
</dbReference>
<feature type="domain" description="LD-carboxypeptidase C-terminal" evidence="4">
    <location>
        <begin position="214"/>
        <end position="343"/>
    </location>
</feature>
<evidence type="ECO:0000313" key="6">
    <source>
        <dbReference type="Proteomes" id="UP000051330"/>
    </source>
</evidence>
<dbReference type="Gene3D" id="3.50.30.60">
    <property type="entry name" value="LD-carboxypeptidase A C-terminal domain-like"/>
    <property type="match status" value="1"/>
</dbReference>
<dbReference type="STRING" id="1423792.FD09_GL000834"/>
<dbReference type="Proteomes" id="UP000051330">
    <property type="component" value="Unassembled WGS sequence"/>
</dbReference>
<evidence type="ECO:0000259" key="4">
    <source>
        <dbReference type="Pfam" id="PF17676"/>
    </source>
</evidence>
<dbReference type="Pfam" id="PF17676">
    <property type="entry name" value="Peptidase_S66C"/>
    <property type="match status" value="1"/>
</dbReference>
<dbReference type="GO" id="GO:0004180">
    <property type="term" value="F:carboxypeptidase activity"/>
    <property type="evidence" value="ECO:0007669"/>
    <property type="project" value="UniProtKB-KW"/>
</dbReference>
<dbReference type="InterPro" id="IPR040449">
    <property type="entry name" value="Peptidase_S66_N"/>
</dbReference>
<sequence length="362" mass="40636">MLNKPQQLHRGDQVAIVSLSSGILGEPFAAHQRRLAEHRMQEFGLTPVYMPNALRGLDYLAAHPEARAADLKTAFLDPTIKGVFCTIGGDDTYRLLPYLLMDDEFIQAVQNHPKLFSGFSDTTINHLMFYKLGMQSFYGPNVLNDWAELGPTLLPYTKQTLEHYFANPARTVIPASGVWYEERTDFSQAAVGTPRISHPETRGYEVLRGSGQVQGRLLGGCLDSLNDILTTMRYPDEARTIAAYEIFPDVHAWQDKILFIETSEERPAPTLYHQMLAKLAEQGVLAAVAGIIAGKPQNEVFYTEYKKILYDVTAPYETPILFNVNFGHAYPRTALPYGAMAKIDLDQRQLSVEEPFFKGNTI</sequence>
<dbReference type="EMBL" id="AZEC01000013">
    <property type="protein sequence ID" value="KRL11106.1"/>
    <property type="molecule type" value="Genomic_DNA"/>
</dbReference>
<proteinExistence type="inferred from homology"/>
<keyword evidence="2" id="KW-0378">Hydrolase</keyword>
<evidence type="ECO:0000256" key="2">
    <source>
        <dbReference type="ARBA" id="ARBA00022801"/>
    </source>
</evidence>
<dbReference type="InterPro" id="IPR027461">
    <property type="entry name" value="Carboxypeptidase_A_C_sf"/>
</dbReference>
<dbReference type="PANTHER" id="PTHR30237:SF4">
    <property type="entry name" value="LD-CARBOXYPEPTIDASE C-TERMINAL DOMAIN-CONTAINING PROTEIN"/>
    <property type="match status" value="1"/>
</dbReference>
<dbReference type="PANTHER" id="PTHR30237">
    <property type="entry name" value="MURAMOYLTETRAPEPTIDE CARBOXYPEPTIDASE"/>
    <property type="match status" value="1"/>
</dbReference>
<dbReference type="PATRIC" id="fig|1423792.3.peg.848"/>
<dbReference type="Gene3D" id="3.40.50.10740">
    <property type="entry name" value="Class I glutamine amidotransferase-like"/>
    <property type="match status" value="1"/>
</dbReference>
<dbReference type="InterPro" id="IPR003507">
    <property type="entry name" value="S66_fam"/>
</dbReference>
<dbReference type="CDD" id="cd07062">
    <property type="entry name" value="Peptidase_S66_mccF_like"/>
    <property type="match status" value="1"/>
</dbReference>
<evidence type="ECO:0000313" key="5">
    <source>
        <dbReference type="EMBL" id="KRL11106.1"/>
    </source>
</evidence>
<organism evidence="5 6">
    <name type="scientific">Schleiferilactobacillus perolens DSM 12744</name>
    <dbReference type="NCBI Taxonomy" id="1423792"/>
    <lineage>
        <taxon>Bacteria</taxon>
        <taxon>Bacillati</taxon>
        <taxon>Bacillota</taxon>
        <taxon>Bacilli</taxon>
        <taxon>Lactobacillales</taxon>
        <taxon>Lactobacillaceae</taxon>
        <taxon>Schleiferilactobacillus</taxon>
    </lineage>
</organism>
<keyword evidence="5" id="KW-0645">Protease</keyword>
<accession>A0A0R1N0R3</accession>
<feature type="domain" description="LD-carboxypeptidase N-terminal" evidence="3">
    <location>
        <begin position="14"/>
        <end position="139"/>
    </location>
</feature>
<reference evidence="5 6" key="1">
    <citation type="journal article" date="2015" name="Genome Announc.">
        <title>Expanding the biotechnology potential of lactobacilli through comparative genomics of 213 strains and associated genera.</title>
        <authorList>
            <person name="Sun Z."/>
            <person name="Harris H.M."/>
            <person name="McCann A."/>
            <person name="Guo C."/>
            <person name="Argimon S."/>
            <person name="Zhang W."/>
            <person name="Yang X."/>
            <person name="Jeffery I.B."/>
            <person name="Cooney J.C."/>
            <person name="Kagawa T.F."/>
            <person name="Liu W."/>
            <person name="Song Y."/>
            <person name="Salvetti E."/>
            <person name="Wrobel A."/>
            <person name="Rasinkangas P."/>
            <person name="Parkhill J."/>
            <person name="Rea M.C."/>
            <person name="O'Sullivan O."/>
            <person name="Ritari J."/>
            <person name="Douillard F.P."/>
            <person name="Paul Ross R."/>
            <person name="Yang R."/>
            <person name="Briner A.E."/>
            <person name="Felis G.E."/>
            <person name="de Vos W.M."/>
            <person name="Barrangou R."/>
            <person name="Klaenhammer T.R."/>
            <person name="Caufield P.W."/>
            <person name="Cui Y."/>
            <person name="Zhang H."/>
            <person name="O'Toole P.W."/>
        </authorList>
    </citation>
    <scope>NUCLEOTIDE SEQUENCE [LARGE SCALE GENOMIC DNA]</scope>
    <source>
        <strain evidence="5 6">DSM 12744</strain>
    </source>
</reference>
<dbReference type="SUPFAM" id="SSF141986">
    <property type="entry name" value="LD-carboxypeptidase A C-terminal domain-like"/>
    <property type="match status" value="1"/>
</dbReference>
<keyword evidence="6" id="KW-1185">Reference proteome</keyword>
<dbReference type="AlphaFoldDB" id="A0A0R1N0R3"/>
<dbReference type="OrthoDB" id="9807329at2"/>
<gene>
    <name evidence="5" type="ORF">FD09_GL000834</name>
</gene>
<dbReference type="RefSeq" id="WP_057821822.1">
    <property type="nucleotide sequence ID" value="NZ_AZEC01000013.1"/>
</dbReference>
<name>A0A0R1N0R3_9LACO</name>
<dbReference type="PIRSF" id="PIRSF028757">
    <property type="entry name" value="LD-carboxypeptidase"/>
    <property type="match status" value="1"/>
</dbReference>
<dbReference type="SUPFAM" id="SSF52317">
    <property type="entry name" value="Class I glutamine amidotransferase-like"/>
    <property type="match status" value="1"/>
</dbReference>
<dbReference type="Pfam" id="PF02016">
    <property type="entry name" value="Peptidase_S66"/>
    <property type="match status" value="1"/>
</dbReference>